<dbReference type="InterPro" id="IPR029044">
    <property type="entry name" value="Nucleotide-diphossugar_trans"/>
</dbReference>
<feature type="compositionally biased region" description="Low complexity" evidence="12">
    <location>
        <begin position="631"/>
        <end position="643"/>
    </location>
</feature>
<dbReference type="PANTHER" id="PTHR43867">
    <property type="entry name" value="CELLULOSE SYNTHASE CATALYTIC SUBUNIT A [UDP-FORMING]"/>
    <property type="match status" value="1"/>
</dbReference>
<gene>
    <name evidence="15" type="ORF">BOX17_12180</name>
</gene>
<evidence type="ECO:0000256" key="8">
    <source>
        <dbReference type="ARBA" id="ARBA00022679"/>
    </source>
</evidence>
<keyword evidence="9 13" id="KW-0812">Transmembrane</keyword>
<keyword evidence="16" id="KW-1185">Reference proteome</keyword>
<feature type="region of interest" description="Disordered" evidence="12">
    <location>
        <begin position="590"/>
        <end position="677"/>
    </location>
</feature>
<evidence type="ECO:0000256" key="1">
    <source>
        <dbReference type="ARBA" id="ARBA00004429"/>
    </source>
</evidence>
<dbReference type="InterPro" id="IPR050321">
    <property type="entry name" value="Glycosyltr_2/OpgH_subfam"/>
</dbReference>
<feature type="transmembrane region" description="Helical" evidence="13">
    <location>
        <begin position="370"/>
        <end position="391"/>
    </location>
</feature>
<evidence type="ECO:0000256" key="12">
    <source>
        <dbReference type="SAM" id="MobiDB-lite"/>
    </source>
</evidence>
<comment type="pathway">
    <text evidence="2">Glycan metabolism; osmoregulated periplasmic glucan (OPG) biosynthesis.</text>
</comment>
<evidence type="ECO:0000256" key="11">
    <source>
        <dbReference type="ARBA" id="ARBA00023136"/>
    </source>
</evidence>
<keyword evidence="7" id="KW-0328">Glycosyltransferase</keyword>
<keyword evidence="11 13" id="KW-0472">Membrane</keyword>
<evidence type="ECO:0000256" key="3">
    <source>
        <dbReference type="ARBA" id="ARBA00009337"/>
    </source>
</evidence>
<dbReference type="Gene3D" id="3.90.550.10">
    <property type="entry name" value="Spore Coat Polysaccharide Biosynthesis Protein SpsA, Chain A"/>
    <property type="match status" value="1"/>
</dbReference>
<dbReference type="CDD" id="cd04191">
    <property type="entry name" value="Glucan_BSP_MdoH"/>
    <property type="match status" value="1"/>
</dbReference>
<evidence type="ECO:0000256" key="7">
    <source>
        <dbReference type="ARBA" id="ARBA00022676"/>
    </source>
</evidence>
<keyword evidence="8 15" id="KW-0808">Transferase</keyword>
<evidence type="ECO:0000256" key="9">
    <source>
        <dbReference type="ARBA" id="ARBA00022692"/>
    </source>
</evidence>
<evidence type="ECO:0000256" key="6">
    <source>
        <dbReference type="ARBA" id="ARBA00022519"/>
    </source>
</evidence>
<organism evidence="15 16">
    <name type="scientific">Halomonas aestuarii</name>
    <dbReference type="NCBI Taxonomy" id="1897729"/>
    <lineage>
        <taxon>Bacteria</taxon>
        <taxon>Pseudomonadati</taxon>
        <taxon>Pseudomonadota</taxon>
        <taxon>Gammaproteobacteria</taxon>
        <taxon>Oceanospirillales</taxon>
        <taxon>Halomonadaceae</taxon>
        <taxon>Halomonas</taxon>
    </lineage>
</organism>
<feature type="compositionally biased region" description="Basic and acidic residues" evidence="12">
    <location>
        <begin position="659"/>
        <end position="677"/>
    </location>
</feature>
<dbReference type="Pfam" id="PF13632">
    <property type="entry name" value="Glyco_trans_2_3"/>
    <property type="match status" value="1"/>
</dbReference>
<dbReference type="NCBIfam" id="NF003958">
    <property type="entry name" value="PRK05454.2-1"/>
    <property type="match status" value="1"/>
</dbReference>
<dbReference type="EMBL" id="CP018139">
    <property type="protein sequence ID" value="APE31642.1"/>
    <property type="molecule type" value="Genomic_DNA"/>
</dbReference>
<evidence type="ECO:0000256" key="5">
    <source>
        <dbReference type="ARBA" id="ARBA00022475"/>
    </source>
</evidence>
<evidence type="ECO:0000313" key="16">
    <source>
        <dbReference type="Proteomes" id="UP000181985"/>
    </source>
</evidence>
<dbReference type="NCBIfam" id="NF003962">
    <property type="entry name" value="PRK05454.2-5"/>
    <property type="match status" value="1"/>
</dbReference>
<reference evidence="16" key="1">
    <citation type="submission" date="2016-11" db="EMBL/GenBank/DDBJ databases">
        <title>Halolamina sediminis sp. nov., an extremely halophilic archaeon isolated from solar salt.</title>
        <authorList>
            <person name="Koh H.-W."/>
            <person name="Rani S."/>
            <person name="Park S.-J."/>
        </authorList>
    </citation>
    <scope>NUCLEOTIDE SEQUENCE [LARGE SCALE GENOMIC DNA]</scope>
    <source>
        <strain evidence="16">Hb3</strain>
    </source>
</reference>
<evidence type="ECO:0000256" key="13">
    <source>
        <dbReference type="SAM" id="Phobius"/>
    </source>
</evidence>
<dbReference type="OrthoDB" id="9775281at2"/>
<feature type="transmembrane region" description="Helical" evidence="13">
    <location>
        <begin position="18"/>
        <end position="36"/>
    </location>
</feature>
<evidence type="ECO:0000313" key="15">
    <source>
        <dbReference type="EMBL" id="APE31642.1"/>
    </source>
</evidence>
<feature type="transmembrane region" description="Helical" evidence="13">
    <location>
        <begin position="424"/>
        <end position="449"/>
    </location>
</feature>
<keyword evidence="5" id="KW-1003">Cell membrane</keyword>
<sequence length="677" mass="73678">MSSADGALRVPWLAARQALVALLVLATTALGGWAMFDILNVDGITALQGIVLGLFVIIFGWITVAFWTAIIGFLLQLTRRDPLTLARLDPPATATDPGEHRTALVMPIHNEDPERVAGGLESTCRSLLDHPHAQGFEVFVLSDTRDDAIARREQAAIARLQRRLAPDLAVHYRRREDNRGRKAGNLADFCRRWGHRYDYLVVLDADSLMGGETLVSLVGMMQAHPGIGLIQTVPIPVGASSVFGRFTQFAAALHSPLLATGHCFWQGDAANFWGHNAILRTRAYMACCGLPMLPGTPPLGGEILSHDFVEAALMRRAGWRVHLEVRLGESHEEVPSHLLAFAKRDRRWIQGNLQHLRLLTARGLHPMNRLHFLSGALAYLSSLLWGLMLVVSTVDAIGRAQGRHDFFRSGYQLFPDWPIATSDLIMPLLLSTGVILLLPKVLGFLLALIQRPGAFGGHARLLASTLLEIAFAILIAPLMMLLHSGFILSVLGGHEVRWDAQDREGRSVPWGEAFRHTWLASLIGAGWAASTYLLAPMFFWWLSPVWGGLLLAAPLVRVTSSPTLGRWLARAGLLRVPAEVMPTAVLRRWATAPPSPPGAHPTPPPPQSPGEMPLQSFVAWPPVKGPGPGAGAPASPRSTAPPAVRRDWLGDGAEGLASGERHAHHCDEPHGTERTAP</sequence>
<dbReference type="RefSeq" id="WP_071944963.1">
    <property type="nucleotide sequence ID" value="NZ_CP018139.1"/>
</dbReference>
<dbReference type="InterPro" id="IPR001173">
    <property type="entry name" value="Glyco_trans_2-like"/>
</dbReference>
<dbReference type="GO" id="GO:0016758">
    <property type="term" value="F:hexosyltransferase activity"/>
    <property type="evidence" value="ECO:0007669"/>
    <property type="project" value="TreeGrafter"/>
</dbReference>
<comment type="similarity">
    <text evidence="3">Belongs to the glycosyltransferase 2 family. OpgH subfamily.</text>
</comment>
<feature type="transmembrane region" description="Helical" evidence="13">
    <location>
        <begin position="48"/>
        <end position="75"/>
    </location>
</feature>
<evidence type="ECO:0000256" key="10">
    <source>
        <dbReference type="ARBA" id="ARBA00022989"/>
    </source>
</evidence>
<evidence type="ECO:0000256" key="4">
    <source>
        <dbReference type="ARBA" id="ARBA00020585"/>
    </source>
</evidence>
<dbReference type="Proteomes" id="UP000181985">
    <property type="component" value="Chromosome"/>
</dbReference>
<dbReference type="SUPFAM" id="SSF53448">
    <property type="entry name" value="Nucleotide-diphospho-sugar transferases"/>
    <property type="match status" value="1"/>
</dbReference>
<keyword evidence="10 13" id="KW-1133">Transmembrane helix</keyword>
<feature type="transmembrane region" description="Helical" evidence="13">
    <location>
        <begin position="461"/>
        <end position="482"/>
    </location>
</feature>
<proteinExistence type="inferred from homology"/>
<dbReference type="PANTHER" id="PTHR43867:SF5">
    <property type="entry name" value="GLUCANS BIOSYNTHESIS GLUCOSYLTRANSFERASE H"/>
    <property type="match status" value="1"/>
</dbReference>
<feature type="domain" description="Glycosyltransferase 2-like" evidence="14">
    <location>
        <begin position="200"/>
        <end position="390"/>
    </location>
</feature>
<comment type="subcellular location">
    <subcellularLocation>
        <location evidence="1">Cell inner membrane</location>
        <topology evidence="1">Multi-pass membrane protein</topology>
    </subcellularLocation>
</comment>
<feature type="compositionally biased region" description="Pro residues" evidence="12">
    <location>
        <begin position="593"/>
        <end position="608"/>
    </location>
</feature>
<accession>A0A1J0VHZ9</accession>
<dbReference type="KEGG" id="hsi:BOX17_12180"/>
<name>A0A1J0VHZ9_9GAMM</name>
<evidence type="ECO:0000259" key="14">
    <source>
        <dbReference type="Pfam" id="PF13632"/>
    </source>
</evidence>
<dbReference type="GO" id="GO:0005886">
    <property type="term" value="C:plasma membrane"/>
    <property type="evidence" value="ECO:0007669"/>
    <property type="project" value="UniProtKB-SubCell"/>
</dbReference>
<keyword evidence="6" id="KW-0997">Cell inner membrane</keyword>
<evidence type="ECO:0000256" key="2">
    <source>
        <dbReference type="ARBA" id="ARBA00005001"/>
    </source>
</evidence>
<protein>
    <recommendedName>
        <fullName evidence="4">Glucans biosynthesis glucosyltransferase H</fullName>
    </recommendedName>
</protein>
<dbReference type="AlphaFoldDB" id="A0A1J0VHZ9"/>